<dbReference type="InterPro" id="IPR008881">
    <property type="entry name" value="Trigger_fac_ribosome-bd_bac"/>
</dbReference>
<dbReference type="Gene3D" id="1.10.3120.10">
    <property type="entry name" value="Trigger factor, C-terminal domain"/>
    <property type="match status" value="1"/>
</dbReference>
<proteinExistence type="predicted"/>
<dbReference type="SUPFAM" id="SSF102735">
    <property type="entry name" value="Trigger factor ribosome-binding domain"/>
    <property type="match status" value="1"/>
</dbReference>
<reference evidence="2 3" key="1">
    <citation type="submission" date="2017-06" db="EMBL/GenBank/DDBJ databases">
        <authorList>
            <person name="Kim H.J."/>
            <person name="Triplett B.A."/>
        </authorList>
    </citation>
    <scope>NUCLEOTIDE SEQUENCE [LARGE SCALE GENOMIC DNA]</scope>
    <source>
        <strain evidence="2 3">DSM 19307</strain>
    </source>
</reference>
<accession>A0A239K8D5</accession>
<evidence type="ECO:0000313" key="2">
    <source>
        <dbReference type="EMBL" id="SNT13879.1"/>
    </source>
</evidence>
<dbReference type="GO" id="GO:0043335">
    <property type="term" value="P:protein unfolding"/>
    <property type="evidence" value="ECO:0007669"/>
    <property type="project" value="TreeGrafter"/>
</dbReference>
<organism evidence="2 3">
    <name type="scientific">Ekhidna lutea</name>
    <dbReference type="NCBI Taxonomy" id="447679"/>
    <lineage>
        <taxon>Bacteria</taxon>
        <taxon>Pseudomonadati</taxon>
        <taxon>Bacteroidota</taxon>
        <taxon>Cytophagia</taxon>
        <taxon>Cytophagales</taxon>
        <taxon>Reichenbachiellaceae</taxon>
        <taxon>Ekhidna</taxon>
    </lineage>
</organism>
<name>A0A239K8D5_EKHLU</name>
<dbReference type="GO" id="GO:0044183">
    <property type="term" value="F:protein folding chaperone"/>
    <property type="evidence" value="ECO:0007669"/>
    <property type="project" value="TreeGrafter"/>
</dbReference>
<feature type="domain" description="Trigger factor ribosome-binding bacterial" evidence="1">
    <location>
        <begin position="1"/>
        <end position="148"/>
    </location>
</feature>
<dbReference type="Gene3D" id="3.30.70.1050">
    <property type="entry name" value="Trigger factor ribosome-binding domain"/>
    <property type="match status" value="1"/>
</dbReference>
<dbReference type="GO" id="GO:0003755">
    <property type="term" value="F:peptidyl-prolyl cis-trans isomerase activity"/>
    <property type="evidence" value="ECO:0007669"/>
    <property type="project" value="TreeGrafter"/>
</dbReference>
<dbReference type="Proteomes" id="UP000198393">
    <property type="component" value="Unassembled WGS sequence"/>
</dbReference>
<dbReference type="GO" id="GO:0015031">
    <property type="term" value="P:protein transport"/>
    <property type="evidence" value="ECO:0007669"/>
    <property type="project" value="InterPro"/>
</dbReference>
<dbReference type="InterPro" id="IPR037041">
    <property type="entry name" value="Trigger_fac_C_sf"/>
</dbReference>
<dbReference type="PANTHER" id="PTHR30560:SF3">
    <property type="entry name" value="TRIGGER FACTOR-LIKE PROTEIN TIG, CHLOROPLASTIC"/>
    <property type="match status" value="1"/>
</dbReference>
<keyword evidence="3" id="KW-1185">Reference proteome</keyword>
<evidence type="ECO:0000313" key="3">
    <source>
        <dbReference type="Proteomes" id="UP000198393"/>
    </source>
</evidence>
<protein>
    <submittedName>
        <fullName evidence="2">Trigger factor</fullName>
    </submittedName>
</protein>
<dbReference type="InterPro" id="IPR027304">
    <property type="entry name" value="Trigger_fact/SurA_dom_sf"/>
</dbReference>
<dbReference type="AlphaFoldDB" id="A0A239K8D5"/>
<dbReference type="InterPro" id="IPR005215">
    <property type="entry name" value="Trig_fac"/>
</dbReference>
<sequence>MDITFDKTEKTQGVIKISVNKADFQPGVDQKIKEYSKTANIKGFRKGKVPEGMIRKMYGNALIVEEINKLVSDKLNSYLKESDTQFLGEPLPVQKDEEFDWENQESFLFEYEIGFAEPFEVKVDKKVKLDKHFIKVDDKVIDETIENLQRQFGEMENPEVSSEKDTLYGQIKSKDGEIDQEISIDLRDVEKASLKKLVGIKNGTEVDIDPKKSFKHDNVLKSQLRIDDEEFKKLKKLTFTLKAVNHHKLAPVNQELFDKTFGQGTIKDEAGFRDRVKEIVSQNYKGESEQFFDHQVREKLTESAKINLPDEFLKKWLIRTNDNITPELMELEYTSYAKELKWSLIRNQIVKNQEIKVEHEDVIAEAKELIKKQFAGSGIGNQMDDQLDTFANNYLQGENGENYMKVFNQVQSQKVLDHIKSEVTVKEKTVSLDEFRKL</sequence>
<dbReference type="InterPro" id="IPR036611">
    <property type="entry name" value="Trigger_fac_ribosome-bd_sf"/>
</dbReference>
<gene>
    <name evidence="2" type="ORF">SAMN05421640_2470</name>
</gene>
<evidence type="ECO:0000259" key="1">
    <source>
        <dbReference type="Pfam" id="PF05697"/>
    </source>
</evidence>
<dbReference type="GO" id="GO:0051083">
    <property type="term" value="P:'de novo' cotranslational protein folding"/>
    <property type="evidence" value="ECO:0007669"/>
    <property type="project" value="TreeGrafter"/>
</dbReference>
<dbReference type="SUPFAM" id="SSF109998">
    <property type="entry name" value="Triger factor/SurA peptide-binding domain-like"/>
    <property type="match status" value="1"/>
</dbReference>
<dbReference type="GO" id="GO:0043022">
    <property type="term" value="F:ribosome binding"/>
    <property type="evidence" value="ECO:0007669"/>
    <property type="project" value="TreeGrafter"/>
</dbReference>
<dbReference type="RefSeq" id="WP_179213399.1">
    <property type="nucleotide sequence ID" value="NZ_FZPD01000004.1"/>
</dbReference>
<dbReference type="Pfam" id="PF05697">
    <property type="entry name" value="Trigger_N"/>
    <property type="match status" value="1"/>
</dbReference>
<dbReference type="PANTHER" id="PTHR30560">
    <property type="entry name" value="TRIGGER FACTOR CHAPERONE AND PEPTIDYL-PROLYL CIS/TRANS ISOMERASE"/>
    <property type="match status" value="1"/>
</dbReference>
<dbReference type="EMBL" id="FZPD01000004">
    <property type="protein sequence ID" value="SNT13879.1"/>
    <property type="molecule type" value="Genomic_DNA"/>
</dbReference>